<gene>
    <name evidence="1" type="ORF">IPO85_18470</name>
</gene>
<organism evidence="1 2">
    <name type="scientific">Candidatus Defluviibacterium haderslevense</name>
    <dbReference type="NCBI Taxonomy" id="2981993"/>
    <lineage>
        <taxon>Bacteria</taxon>
        <taxon>Pseudomonadati</taxon>
        <taxon>Bacteroidota</taxon>
        <taxon>Saprospiria</taxon>
        <taxon>Saprospirales</taxon>
        <taxon>Saprospiraceae</taxon>
        <taxon>Candidatus Defluviibacterium</taxon>
    </lineage>
</organism>
<reference evidence="1 2" key="1">
    <citation type="submission" date="2020-10" db="EMBL/GenBank/DDBJ databases">
        <title>Connecting structure to function with the recovery of over 1000 high-quality activated sludge metagenome-assembled genomes encoding full-length rRNA genes using long-read sequencing.</title>
        <authorList>
            <person name="Singleton C.M."/>
            <person name="Petriglieri F."/>
            <person name="Kristensen J.M."/>
            <person name="Kirkegaard R.H."/>
            <person name="Michaelsen T.Y."/>
            <person name="Andersen M.H."/>
            <person name="Karst S.M."/>
            <person name="Dueholm M.S."/>
            <person name="Nielsen P.H."/>
            <person name="Albertsen M."/>
        </authorList>
    </citation>
    <scope>NUCLEOTIDE SEQUENCE [LARGE SCALE GENOMIC DNA]</scope>
    <source>
        <strain evidence="1">Ribe_18-Q3-R11-54_BAT3C.373</strain>
    </source>
</reference>
<sequence>MLGLINQREVHLLNQDGHVKIEPLDSVQNMDLIKSSKYLSISRKFVLFPKNHTNDRIEQYFPVYPNEQVIHDFKDQSNYQVSYIINKAFINFFRQGHHAASFINELTSHVICNDQTCTFILLLHNHAIVMTKRLNDYLFYNIFEFDQAEELLYYITQLYLHLNIDREVGRIVFMGEIDTESKIYDLFSVYFRHLEMDKSLIFKSLIES</sequence>
<comment type="caution">
    <text evidence="1">The sequence shown here is derived from an EMBL/GenBank/DDBJ whole genome shotgun (WGS) entry which is preliminary data.</text>
</comment>
<dbReference type="Pfam" id="PF12864">
    <property type="entry name" value="DUF3822"/>
    <property type="match status" value="1"/>
</dbReference>
<evidence type="ECO:0000313" key="2">
    <source>
        <dbReference type="Proteomes" id="UP000808349"/>
    </source>
</evidence>
<protein>
    <submittedName>
        <fullName evidence="1">DUF3822 family protein</fullName>
    </submittedName>
</protein>
<dbReference type="AlphaFoldDB" id="A0A9D7XJ90"/>
<dbReference type="Gene3D" id="3.30.420.260">
    <property type="match status" value="1"/>
</dbReference>
<evidence type="ECO:0000313" key="1">
    <source>
        <dbReference type="EMBL" id="MBK9719458.1"/>
    </source>
</evidence>
<dbReference type="Proteomes" id="UP000808349">
    <property type="component" value="Unassembled WGS sequence"/>
</dbReference>
<dbReference type="InterPro" id="IPR024213">
    <property type="entry name" value="DUF3822"/>
</dbReference>
<dbReference type="EMBL" id="JADKFW010000021">
    <property type="protein sequence ID" value="MBK9719458.1"/>
    <property type="molecule type" value="Genomic_DNA"/>
</dbReference>
<proteinExistence type="predicted"/>
<accession>A0A9D7XJ90</accession>
<name>A0A9D7XJ90_9BACT</name>